<evidence type="ECO:0000256" key="1">
    <source>
        <dbReference type="SAM" id="MobiDB-lite"/>
    </source>
</evidence>
<organism evidence="4 5">
    <name type="scientific">Brassica campestris</name>
    <name type="common">Field mustard</name>
    <dbReference type="NCBI Taxonomy" id="3711"/>
    <lineage>
        <taxon>Eukaryota</taxon>
        <taxon>Viridiplantae</taxon>
        <taxon>Streptophyta</taxon>
        <taxon>Embryophyta</taxon>
        <taxon>Tracheophyta</taxon>
        <taxon>Spermatophyta</taxon>
        <taxon>Magnoliopsida</taxon>
        <taxon>eudicotyledons</taxon>
        <taxon>Gunneridae</taxon>
        <taxon>Pentapetalae</taxon>
        <taxon>rosids</taxon>
        <taxon>malvids</taxon>
        <taxon>Brassicales</taxon>
        <taxon>Brassicaceae</taxon>
        <taxon>Brassiceae</taxon>
        <taxon>Brassica</taxon>
    </lineage>
</organism>
<feature type="compositionally biased region" description="Polar residues" evidence="1">
    <location>
        <begin position="597"/>
        <end position="613"/>
    </location>
</feature>
<feature type="domain" description="MULE transposase" evidence="3">
    <location>
        <begin position="274"/>
        <end position="369"/>
    </location>
</feature>
<sequence>MALPEWGDVPPLNDEDSDGENRTERNDYNIEQAVIDFDGESPIRHNVYPDTESDDEEEEVQRTVRKRNNIVRGEGNLFEGQVFSTGLAFKEAVLDYALKTSRNLKQYRYDKDKLGYNCVGDGCSWRIYCSTTGKTFQWQVKVFKNVHSCVPNGCCEMIKVPVIARLFVDKIREEPEYFMPMKIEKLIMEKWKINVSRPQCQAARNKALRWIAREYDEQFARLHDYVKEILESNPNSSVELECLPDEKGLELFNRFYVCFDILRRSWKDTCRQIIGVDGCHLKSEMKGMLLVALGRDADNAIYPIAWAVVQVENTNNLLWFVKKIKDDLGLLNGEGFIMVSDRQKGLIKAVQTELPEIEHRMCVRHIYTNLKGKHGKKGTDLKLHVWNLAWSYNEPQYYENLDRIFNYDSQLHDDVLKTNPKSWSRAFFKLGNYCEDVENNSTESWNNTILKARDKPYVPMLEMIARQSMVRIAKRSVITLDHRSLCTPYVIEYLEEELEKASACVVHRSTNNTFDARIGGFWPVGEEPRVHQAPEPPQPGRKKGEKDGKRGNNSKKRKKGINESPTKKKPKMLKRIMHCSQCGVANHNSRFHKKAQQAPQRDSSQVESSQAQE</sequence>
<feature type="compositionally biased region" description="Basic and acidic residues" evidence="1">
    <location>
        <begin position="19"/>
        <end position="28"/>
    </location>
</feature>
<reference evidence="4 5" key="1">
    <citation type="submission" date="2018-06" db="EMBL/GenBank/DDBJ databases">
        <title>WGS assembly of Brassica rapa FPsc.</title>
        <authorList>
            <person name="Bowman J."/>
            <person name="Kohchi T."/>
            <person name="Yamato K."/>
            <person name="Jenkins J."/>
            <person name="Shu S."/>
            <person name="Ishizaki K."/>
            <person name="Yamaoka S."/>
            <person name="Nishihama R."/>
            <person name="Nakamura Y."/>
            <person name="Berger F."/>
            <person name="Adam C."/>
            <person name="Aki S."/>
            <person name="Althoff F."/>
            <person name="Araki T."/>
            <person name="Arteaga-Vazquez M."/>
            <person name="Balasubrmanian S."/>
            <person name="Bauer D."/>
            <person name="Boehm C."/>
            <person name="Briginshaw L."/>
            <person name="Caballero-Perez J."/>
            <person name="Catarino B."/>
            <person name="Chen F."/>
            <person name="Chiyoda S."/>
            <person name="Chovatia M."/>
            <person name="Davies K."/>
            <person name="Delmans M."/>
            <person name="Demura T."/>
            <person name="Dierschke T."/>
            <person name="Dolan L."/>
            <person name="Dorantes-Acosta A."/>
            <person name="Eklund D."/>
            <person name="Florent S."/>
            <person name="Flores-Sandoval E."/>
            <person name="Fujiyama A."/>
            <person name="Fukuzawa H."/>
            <person name="Galik B."/>
            <person name="Grimanelli D."/>
            <person name="Grimwood J."/>
            <person name="Grossniklaus U."/>
            <person name="Hamada T."/>
            <person name="Haseloff J."/>
            <person name="Hetherington A."/>
            <person name="Higo A."/>
            <person name="Hirakawa Y."/>
            <person name="Hundley H."/>
            <person name="Ikeda Y."/>
            <person name="Inoue K."/>
            <person name="Inoue S."/>
            <person name="Ishida S."/>
            <person name="Jia Q."/>
            <person name="Kakita M."/>
            <person name="Kanazawa T."/>
            <person name="Kawai Y."/>
            <person name="Kawashima T."/>
            <person name="Kennedy M."/>
            <person name="Kinose K."/>
            <person name="Kinoshita T."/>
            <person name="Kohara Y."/>
            <person name="Koide E."/>
            <person name="Komatsu K."/>
            <person name="Kopischke S."/>
            <person name="Kubo M."/>
            <person name="Kyozuka J."/>
            <person name="Lagercrantz U."/>
            <person name="Lin S."/>
            <person name="Lindquist E."/>
            <person name="Lipzen A."/>
            <person name="Lu C."/>
            <person name="Luna E."/>
            <person name="Martienssen R."/>
            <person name="Minamino N."/>
            <person name="Mizutani M."/>
            <person name="Mizutani M."/>
            <person name="Mochizuki N."/>
            <person name="Monte I."/>
            <person name="Mosher R."/>
            <person name="Nagasaki H."/>
            <person name="Nakagami H."/>
            <person name="Naramoto S."/>
            <person name="Nishitani K."/>
            <person name="Ohtani M."/>
            <person name="Okamoto T."/>
            <person name="Okumura M."/>
            <person name="Phillips J."/>
            <person name="Pollak B."/>
            <person name="Reinders A."/>
            <person name="Roevekamp M."/>
            <person name="Sano R."/>
            <person name="Sawa S."/>
            <person name="Schmid M."/>
            <person name="Shirakawa M."/>
            <person name="Solano R."/>
            <person name="Spunde A."/>
            <person name="Suetsugu N."/>
            <person name="Sugano S."/>
            <person name="Sugiyama A."/>
            <person name="Sun R."/>
            <person name="Suzuki Y."/>
            <person name="Takenaka M."/>
            <person name="Takezawa D."/>
            <person name="Tomogane H."/>
            <person name="Tsuzuki M."/>
            <person name="Ueda T."/>
            <person name="Umeda M."/>
            <person name="Ward J."/>
            <person name="Watanabe Y."/>
            <person name="Yazaki K."/>
            <person name="Yokoyama R."/>
            <person name="Yoshitake Y."/>
            <person name="Yotsui I."/>
            <person name="Zachgo S."/>
            <person name="Schmutz J."/>
        </authorList>
    </citation>
    <scope>NUCLEOTIDE SEQUENCE [LARGE SCALE GENOMIC DNA]</scope>
    <source>
        <strain evidence="5">cv. B-3</strain>
    </source>
</reference>
<dbReference type="EMBL" id="CM010634">
    <property type="protein sequence ID" value="RID53758.1"/>
    <property type="molecule type" value="Genomic_DNA"/>
</dbReference>
<protein>
    <recommendedName>
        <fullName evidence="6">Transposase MuDR plant domain-containing protein</fullName>
    </recommendedName>
</protein>
<gene>
    <name evidence="4" type="ORF">BRARA_G01133</name>
</gene>
<feature type="compositionally biased region" description="Basic residues" evidence="1">
    <location>
        <begin position="567"/>
        <end position="577"/>
    </location>
</feature>
<evidence type="ECO:0008006" key="6">
    <source>
        <dbReference type="Google" id="ProtNLM"/>
    </source>
</evidence>
<dbReference type="PANTHER" id="PTHR31973:SF187">
    <property type="entry name" value="MUTATOR TRANSPOSASE MUDRA PROTEIN"/>
    <property type="match status" value="1"/>
</dbReference>
<feature type="region of interest" description="Disordered" evidence="1">
    <location>
        <begin position="1"/>
        <end position="59"/>
    </location>
</feature>
<dbReference type="InterPro" id="IPR004332">
    <property type="entry name" value="Transposase_MuDR"/>
</dbReference>
<feature type="domain" description="Transposase MuDR plant" evidence="2">
    <location>
        <begin position="80"/>
        <end position="138"/>
    </location>
</feature>
<feature type="region of interest" description="Disordered" evidence="1">
    <location>
        <begin position="524"/>
        <end position="613"/>
    </location>
</feature>
<evidence type="ECO:0000259" key="3">
    <source>
        <dbReference type="Pfam" id="PF10551"/>
    </source>
</evidence>
<evidence type="ECO:0000313" key="4">
    <source>
        <dbReference type="EMBL" id="RID53758.1"/>
    </source>
</evidence>
<dbReference type="Pfam" id="PF10551">
    <property type="entry name" value="MULE"/>
    <property type="match status" value="1"/>
</dbReference>
<evidence type="ECO:0000313" key="5">
    <source>
        <dbReference type="Proteomes" id="UP000264353"/>
    </source>
</evidence>
<accession>A0A397YLV4</accession>
<dbReference type="Proteomes" id="UP000264353">
    <property type="component" value="Chromosome A7"/>
</dbReference>
<dbReference type="InterPro" id="IPR018289">
    <property type="entry name" value="MULE_transposase_dom"/>
</dbReference>
<dbReference type="PANTHER" id="PTHR31973">
    <property type="entry name" value="POLYPROTEIN, PUTATIVE-RELATED"/>
    <property type="match status" value="1"/>
</dbReference>
<proteinExistence type="predicted"/>
<dbReference type="AlphaFoldDB" id="A0A397YLV4"/>
<name>A0A397YLV4_BRACM</name>
<dbReference type="Pfam" id="PF03108">
    <property type="entry name" value="DBD_Tnp_Mut"/>
    <property type="match status" value="1"/>
</dbReference>
<evidence type="ECO:0000259" key="2">
    <source>
        <dbReference type="Pfam" id="PF03108"/>
    </source>
</evidence>